<feature type="domain" description="Penicillin-binding protein transpeptidase" evidence="3">
    <location>
        <begin position="208"/>
        <end position="417"/>
    </location>
</feature>
<feature type="transmembrane region" description="Helical" evidence="2">
    <location>
        <begin position="150"/>
        <end position="171"/>
    </location>
</feature>
<evidence type="ECO:0000259" key="3">
    <source>
        <dbReference type="Pfam" id="PF00905"/>
    </source>
</evidence>
<dbReference type="AlphaFoldDB" id="D2J822"/>
<keyword evidence="2" id="KW-0812">Transmembrane</keyword>
<keyword evidence="5" id="KW-0614">Plasmid</keyword>
<evidence type="ECO:0000313" key="5">
    <source>
        <dbReference type="EMBL" id="ACZ58922.1"/>
    </source>
</evidence>
<dbReference type="InterPro" id="IPR052173">
    <property type="entry name" value="Beta-lactam_resp_regulator"/>
</dbReference>
<proteinExistence type="inferred from homology"/>
<dbReference type="GO" id="GO:0008658">
    <property type="term" value="F:penicillin binding"/>
    <property type="evidence" value="ECO:0007669"/>
    <property type="project" value="InterPro"/>
</dbReference>
<reference evidence="5" key="1">
    <citation type="submission" date="2009-08" db="EMBL/GenBank/DDBJ databases">
        <authorList>
            <person name="Gill J."/>
            <person name="Borman J."/>
            <person name="Shetty J."/>
            <person name="Hostetler J."/>
            <person name="Durkin S."/>
            <person name="Montgomery B."/>
        </authorList>
    </citation>
    <scope>NUCLEOTIDE SEQUENCE</scope>
    <source>
        <strain evidence="5">WL6N</strain>
        <plasmid evidence="5">pWBG744</plasmid>
    </source>
</reference>
<dbReference type="PANTHER" id="PTHR34978">
    <property type="entry name" value="POSSIBLE SENSOR-TRANSDUCER PROTEIN BLAR"/>
    <property type="match status" value="1"/>
</dbReference>
<dbReference type="InterPro" id="IPR001460">
    <property type="entry name" value="PCN-bd_Tpept"/>
</dbReference>
<dbReference type="InterPro" id="IPR008756">
    <property type="entry name" value="Peptidase_M56"/>
</dbReference>
<feature type="domain" description="Peptidase M56" evidence="4">
    <location>
        <begin position="2"/>
        <end position="139"/>
    </location>
</feature>
<keyword evidence="2" id="KW-1133">Transmembrane helix</keyword>
<organism evidence="5">
    <name type="scientific">Staphylococcus aureus</name>
    <dbReference type="NCBI Taxonomy" id="1280"/>
    <lineage>
        <taxon>Bacteria</taxon>
        <taxon>Bacillati</taxon>
        <taxon>Bacillota</taxon>
        <taxon>Bacilli</taxon>
        <taxon>Bacillales</taxon>
        <taxon>Staphylococcaceae</taxon>
        <taxon>Staphylococcus</taxon>
    </lineage>
</organism>
<dbReference type="Gene3D" id="3.40.710.10">
    <property type="entry name" value="DD-peptidase/beta-lactamase superfamily"/>
    <property type="match status" value="1"/>
</dbReference>
<dbReference type="MEROPS" id="M56.001"/>
<dbReference type="Pfam" id="PF00905">
    <property type="entry name" value="Transpeptidase"/>
    <property type="match status" value="1"/>
</dbReference>
<gene>
    <name evidence="5" type="primary">blaR1</name>
    <name evidence="5" type="ORF">SAP038A_017</name>
</gene>
<reference evidence="5" key="2">
    <citation type="submission" date="2009-12" db="EMBL/GenBank/DDBJ databases">
        <authorList>
            <person name="Summers A.O."/>
            <person name="Shearer J."/>
            <person name="Wireman J."/>
        </authorList>
    </citation>
    <scope>NUCLEOTIDE SEQUENCE</scope>
    <source>
        <strain evidence="5">WL6N</strain>
        <plasmid evidence="5">pWBG744</plasmid>
    </source>
</reference>
<accession>D2J822</accession>
<dbReference type="SUPFAM" id="SSF56601">
    <property type="entry name" value="beta-lactamase/transpeptidase-like"/>
    <property type="match status" value="1"/>
</dbReference>
<protein>
    <submittedName>
        <fullName evidence="5">Beta-lactamase regulatory sensor-transducer BlaR1</fullName>
    </submittedName>
</protein>
<feature type="transmembrane region" description="Helical" evidence="2">
    <location>
        <begin position="12"/>
        <end position="32"/>
    </location>
</feature>
<sequence length="426" mass="50143">MIRKAETIQSPITFWYGKYIILIPSSYFKSVIDKRLKYIILHEYAHAKNRDTLHLIIFNIFSIVMSYNPLIHIVKRKIIHDNEVEADRFVLNNINKNEFKTYAESIMDSVLNIPFFNKNILSHSFNGKKSLLKRRLINIKEANLKKQSKLIPIFICIFTFLLMVIQSQFLMGQSITDYNYKKPLQNDHQILDESKNFGSNSGSFVMYSMKKDKYYIYNEKESRKRYSPDSTYKIYLAMFGLDHHIISDKNSRMSWNHKHYPFESWNKEQDLNTAMQNSVNWYFERISNQIPKNYTAAQLKQLNYGNENLGSYKSYWMEDSLKISNLEQVIVFKNMMEQNNHFSKKAKNQLSSSLLIKKNEKYELYGKTGTGIVNGKYNNGWFVGYVITNHDKYYFATHLSDGKPSGKNAELISEKILKEMGVLNGQ</sequence>
<evidence type="ECO:0000259" key="4">
    <source>
        <dbReference type="Pfam" id="PF05569"/>
    </source>
</evidence>
<dbReference type="EMBL" id="GQ900398">
    <property type="protein sequence ID" value="ACZ58922.1"/>
    <property type="molecule type" value="Genomic_DNA"/>
</dbReference>
<evidence type="ECO:0000256" key="1">
    <source>
        <dbReference type="ARBA" id="ARBA00011075"/>
    </source>
</evidence>
<dbReference type="PANTHER" id="PTHR34978:SF3">
    <property type="entry name" value="SLR0241 PROTEIN"/>
    <property type="match status" value="1"/>
</dbReference>
<geneLocation type="plasmid" evidence="5">
    <name>pWBG744</name>
</geneLocation>
<evidence type="ECO:0000256" key="2">
    <source>
        <dbReference type="SAM" id="Phobius"/>
    </source>
</evidence>
<dbReference type="InterPro" id="IPR012338">
    <property type="entry name" value="Beta-lactam/transpept-like"/>
</dbReference>
<comment type="similarity">
    <text evidence="1">Belongs to the peptidase M56 family.</text>
</comment>
<feature type="transmembrane region" description="Helical" evidence="2">
    <location>
        <begin position="52"/>
        <end position="70"/>
    </location>
</feature>
<dbReference type="Pfam" id="PF05569">
    <property type="entry name" value="Peptidase_M56"/>
    <property type="match status" value="1"/>
</dbReference>
<keyword evidence="2" id="KW-0472">Membrane</keyword>
<name>D2J822_STAAU</name>
<dbReference type="CDD" id="cd07341">
    <property type="entry name" value="M56_BlaR1_MecR1_like"/>
    <property type="match status" value="1"/>
</dbReference>